<keyword evidence="1" id="KW-1133">Transmembrane helix</keyword>
<evidence type="ECO:0000256" key="1">
    <source>
        <dbReference type="SAM" id="Phobius"/>
    </source>
</evidence>
<dbReference type="EMBL" id="JBHLVO010000021">
    <property type="protein sequence ID" value="MFC0273473.1"/>
    <property type="molecule type" value="Genomic_DNA"/>
</dbReference>
<sequence length="97" mass="11072">MDDGLLINWPGGDCFYYFYPWVICCSSLSYNVHFALSLLFIHQIPISTLHKYNKKRNNTIGKLLINRKQEPKMTVINDVKTVLAGLKSAQAGFETFA</sequence>
<dbReference type="Proteomes" id="UP001589854">
    <property type="component" value="Unassembled WGS sequence"/>
</dbReference>
<protein>
    <submittedName>
        <fullName evidence="2">DUF1657 domain-containing protein</fullName>
    </submittedName>
</protein>
<feature type="non-terminal residue" evidence="2">
    <location>
        <position position="97"/>
    </location>
</feature>
<keyword evidence="1" id="KW-0472">Membrane</keyword>
<keyword evidence="3" id="KW-1185">Reference proteome</keyword>
<gene>
    <name evidence="2" type="ORF">ACFFIX_18920</name>
</gene>
<feature type="transmembrane region" description="Helical" evidence="1">
    <location>
        <begin position="18"/>
        <end position="41"/>
    </location>
</feature>
<accession>A0ABV6GIE7</accession>
<reference evidence="2 3" key="1">
    <citation type="submission" date="2024-09" db="EMBL/GenBank/DDBJ databases">
        <authorList>
            <person name="Sun Q."/>
            <person name="Mori K."/>
        </authorList>
    </citation>
    <scope>NUCLEOTIDE SEQUENCE [LARGE SCALE GENOMIC DNA]</scope>
    <source>
        <strain evidence="2 3">CCM 7228</strain>
    </source>
</reference>
<name>A0ABV6GIE7_9BACI</name>
<organism evidence="2 3">
    <name type="scientific">Metabacillus herbersteinensis</name>
    <dbReference type="NCBI Taxonomy" id="283816"/>
    <lineage>
        <taxon>Bacteria</taxon>
        <taxon>Bacillati</taxon>
        <taxon>Bacillota</taxon>
        <taxon>Bacilli</taxon>
        <taxon>Bacillales</taxon>
        <taxon>Bacillaceae</taxon>
        <taxon>Metabacillus</taxon>
    </lineage>
</organism>
<proteinExistence type="predicted"/>
<keyword evidence="1" id="KW-0812">Transmembrane</keyword>
<evidence type="ECO:0000313" key="2">
    <source>
        <dbReference type="EMBL" id="MFC0273473.1"/>
    </source>
</evidence>
<dbReference type="RefSeq" id="WP_378936803.1">
    <property type="nucleotide sequence ID" value="NZ_JBHLVO010000021.1"/>
</dbReference>
<evidence type="ECO:0000313" key="3">
    <source>
        <dbReference type="Proteomes" id="UP001589854"/>
    </source>
</evidence>
<comment type="caution">
    <text evidence="2">The sequence shown here is derived from an EMBL/GenBank/DDBJ whole genome shotgun (WGS) entry which is preliminary data.</text>
</comment>